<feature type="binding site" evidence="5">
    <location>
        <position position="73"/>
    </location>
    <ligand>
        <name>Mn(2+)</name>
        <dbReference type="ChEBI" id="CHEBI:29035"/>
    </ligand>
</feature>
<dbReference type="AlphaFoldDB" id="A0A2H0UU02"/>
<dbReference type="InterPro" id="IPR001189">
    <property type="entry name" value="Mn/Fe_SOD"/>
</dbReference>
<dbReference type="SUPFAM" id="SSF46609">
    <property type="entry name" value="Fe,Mn superoxide dismutase (SOD), N-terminal domain"/>
    <property type="match status" value="1"/>
</dbReference>
<dbReference type="GO" id="GO:0046872">
    <property type="term" value="F:metal ion binding"/>
    <property type="evidence" value="ECO:0007669"/>
    <property type="project" value="UniProtKB-KW"/>
</dbReference>
<evidence type="ECO:0000313" key="7">
    <source>
        <dbReference type="EMBL" id="PIR89235.1"/>
    </source>
</evidence>
<protein>
    <recommendedName>
        <fullName evidence="2">superoxide dismutase</fullName>
        <ecNumber evidence="2">1.15.1.1</ecNumber>
    </recommendedName>
</protein>
<evidence type="ECO:0000259" key="6">
    <source>
        <dbReference type="Pfam" id="PF02777"/>
    </source>
</evidence>
<dbReference type="PANTHER" id="PTHR11404:SF6">
    <property type="entry name" value="SUPEROXIDE DISMUTASE [MN], MITOCHONDRIAL"/>
    <property type="match status" value="1"/>
</dbReference>
<reference evidence="8" key="1">
    <citation type="submission" date="2017-09" db="EMBL/GenBank/DDBJ databases">
        <title>Depth-based differentiation of microbial function through sediment-hosted aquifers and enrichment of novel symbionts in the deep terrestrial subsurface.</title>
        <authorList>
            <person name="Probst A.J."/>
            <person name="Ladd B."/>
            <person name="Jarett J.K."/>
            <person name="Geller-Mcgrath D.E."/>
            <person name="Sieber C.M.K."/>
            <person name="Emerson J.B."/>
            <person name="Anantharaman K."/>
            <person name="Thomas B.C."/>
            <person name="Malmstrom R."/>
            <person name="Stieglmeier M."/>
            <person name="Klingl A."/>
            <person name="Woyke T."/>
            <person name="Ryan C.M."/>
            <person name="Banfield J.F."/>
        </authorList>
    </citation>
    <scope>NUCLEOTIDE SEQUENCE [LARGE SCALE GENOMIC DNA]</scope>
</reference>
<feature type="binding site" evidence="5">
    <location>
        <position position="157"/>
    </location>
    <ligand>
        <name>Mn(2+)</name>
        <dbReference type="ChEBI" id="CHEBI:29035"/>
    </ligand>
</feature>
<comment type="similarity">
    <text evidence="1">Belongs to the iron/manganese superoxide dismutase family.</text>
</comment>
<dbReference type="InterPro" id="IPR036314">
    <property type="entry name" value="SOD_C_sf"/>
</dbReference>
<dbReference type="Proteomes" id="UP000231157">
    <property type="component" value="Unassembled WGS sequence"/>
</dbReference>
<sequence>MYTPKKFDSLLGLEGFSDNALKTHFGLYEGYVTNTNKVQELLDKLRTEEKTATPEYAELKRRFAWEWNGMRLHEIYFESLSKNPTPLDDSSSLGSQIKQDFGSFEEWQKDFTATAAMRGIGWAILYWDPIHKKLTNNWVNEHYVGHMSGAIPLLPCDVFEHAFMIDYGTKRADYIAAFLKAVDWKTISDRF</sequence>
<keyword evidence="3 5" id="KW-0479">Metal-binding</keyword>
<proteinExistence type="inferred from homology"/>
<feature type="binding site" evidence="5">
    <location>
        <position position="24"/>
    </location>
    <ligand>
        <name>Mn(2+)</name>
        <dbReference type="ChEBI" id="CHEBI:29035"/>
    </ligand>
</feature>
<evidence type="ECO:0000256" key="2">
    <source>
        <dbReference type="ARBA" id="ARBA00012682"/>
    </source>
</evidence>
<keyword evidence="4" id="KW-0560">Oxidoreductase</keyword>
<evidence type="ECO:0000256" key="4">
    <source>
        <dbReference type="ARBA" id="ARBA00023002"/>
    </source>
</evidence>
<dbReference type="GO" id="GO:0004784">
    <property type="term" value="F:superoxide dismutase activity"/>
    <property type="evidence" value="ECO:0007669"/>
    <property type="project" value="UniProtKB-EC"/>
</dbReference>
<dbReference type="InterPro" id="IPR019832">
    <property type="entry name" value="Mn/Fe_SOD_C"/>
</dbReference>
<dbReference type="PANTHER" id="PTHR11404">
    <property type="entry name" value="SUPEROXIDE DISMUTASE 2"/>
    <property type="match status" value="1"/>
</dbReference>
<dbReference type="PIRSF" id="PIRSF000349">
    <property type="entry name" value="SODismutase"/>
    <property type="match status" value="1"/>
</dbReference>
<evidence type="ECO:0000313" key="8">
    <source>
        <dbReference type="Proteomes" id="UP000231157"/>
    </source>
</evidence>
<feature type="binding site" evidence="5">
    <location>
        <position position="161"/>
    </location>
    <ligand>
        <name>Mn(2+)</name>
        <dbReference type="ChEBI" id="CHEBI:29035"/>
    </ligand>
</feature>
<feature type="domain" description="Manganese/iron superoxide dismutase C-terminal" evidence="6">
    <location>
        <begin position="91"/>
        <end position="190"/>
    </location>
</feature>
<evidence type="ECO:0000256" key="3">
    <source>
        <dbReference type="ARBA" id="ARBA00022723"/>
    </source>
</evidence>
<name>A0A2H0UU02_9BACT</name>
<accession>A0A2H0UU02</accession>
<dbReference type="Gene3D" id="3.55.40.20">
    <property type="entry name" value="Iron/manganese superoxide dismutase, C-terminal domain"/>
    <property type="match status" value="1"/>
</dbReference>
<evidence type="ECO:0000256" key="1">
    <source>
        <dbReference type="ARBA" id="ARBA00008714"/>
    </source>
</evidence>
<organism evidence="7 8">
    <name type="scientific">Candidatus Harrisonbacteria bacterium CG10_big_fil_rev_8_21_14_0_10_40_38</name>
    <dbReference type="NCBI Taxonomy" id="1974583"/>
    <lineage>
        <taxon>Bacteria</taxon>
        <taxon>Candidatus Harrisoniibacteriota</taxon>
    </lineage>
</organism>
<comment type="caution">
    <text evidence="7">The sequence shown here is derived from an EMBL/GenBank/DDBJ whole genome shotgun (WGS) entry which is preliminary data.</text>
</comment>
<dbReference type="EC" id="1.15.1.1" evidence="2"/>
<dbReference type="InterPro" id="IPR050265">
    <property type="entry name" value="Fe/Mn_Superoxide_Dismutase"/>
</dbReference>
<dbReference type="SUPFAM" id="SSF54719">
    <property type="entry name" value="Fe,Mn superoxide dismutase (SOD), C-terminal domain"/>
    <property type="match status" value="1"/>
</dbReference>
<dbReference type="Pfam" id="PF02777">
    <property type="entry name" value="Sod_Fe_C"/>
    <property type="match status" value="1"/>
</dbReference>
<evidence type="ECO:0000256" key="5">
    <source>
        <dbReference type="PIRSR" id="PIRSR000349-1"/>
    </source>
</evidence>
<dbReference type="InterPro" id="IPR036324">
    <property type="entry name" value="Mn/Fe_SOD_N_sf"/>
</dbReference>
<dbReference type="EMBL" id="PFAZ01000002">
    <property type="protein sequence ID" value="PIR89235.1"/>
    <property type="molecule type" value="Genomic_DNA"/>
</dbReference>
<gene>
    <name evidence="7" type="ORF">COU07_02110</name>
</gene>